<keyword evidence="1" id="KW-0732">Signal</keyword>
<proteinExistence type="predicted"/>
<dbReference type="AlphaFoldDB" id="A0A3M8SUR2"/>
<name>A0A3M8SUR2_9GAMM</name>
<feature type="signal peptide" evidence="1">
    <location>
        <begin position="1"/>
        <end position="29"/>
    </location>
</feature>
<evidence type="ECO:0000313" key="3">
    <source>
        <dbReference type="Proteomes" id="UP000267049"/>
    </source>
</evidence>
<reference evidence="2 3" key="1">
    <citation type="submission" date="2018-11" db="EMBL/GenBank/DDBJ databases">
        <title>Lysobacter cryohumiis sp. nov., isolated from soil in the Tianshan Mountains, Xinjiang, China.</title>
        <authorList>
            <person name="Luo Y."/>
            <person name="Sheng H."/>
        </authorList>
    </citation>
    <scope>NUCLEOTIDE SEQUENCE [LARGE SCALE GENOMIC DNA]</scope>
    <source>
        <strain evidence="2 3">ZS60</strain>
    </source>
</reference>
<comment type="caution">
    <text evidence="2">The sequence shown here is derived from an EMBL/GenBank/DDBJ whole genome shotgun (WGS) entry which is preliminary data.</text>
</comment>
<organism evidence="2 3">
    <name type="scientific">Montanilutibacter psychrotolerans</name>
    <dbReference type="NCBI Taxonomy" id="1327343"/>
    <lineage>
        <taxon>Bacteria</taxon>
        <taxon>Pseudomonadati</taxon>
        <taxon>Pseudomonadota</taxon>
        <taxon>Gammaproteobacteria</taxon>
        <taxon>Lysobacterales</taxon>
        <taxon>Lysobacteraceae</taxon>
        <taxon>Montanilutibacter</taxon>
    </lineage>
</organism>
<dbReference type="EMBL" id="RIBS01000003">
    <property type="protein sequence ID" value="RNF84523.1"/>
    <property type="molecule type" value="Genomic_DNA"/>
</dbReference>
<protein>
    <submittedName>
        <fullName evidence="2">Uncharacterized protein</fullName>
    </submittedName>
</protein>
<sequence>MEGFMHVKKMVVLSALALALLPHSKPAVAGNVSGAALACYVDTNAYDQPKVGVCRSVWTPSTASNPSIAYFTVVGLTTGNYSFVWKDLETNGNPGCTGSVCIVPISTDVSGDGLAKLQVTITDLDNNAQKIVSATARYLDGWH</sequence>
<accession>A0A3M8SUR2</accession>
<evidence type="ECO:0000313" key="2">
    <source>
        <dbReference type="EMBL" id="RNF84523.1"/>
    </source>
</evidence>
<feature type="chain" id="PRO_5018133837" evidence="1">
    <location>
        <begin position="30"/>
        <end position="143"/>
    </location>
</feature>
<evidence type="ECO:0000256" key="1">
    <source>
        <dbReference type="SAM" id="SignalP"/>
    </source>
</evidence>
<keyword evidence="3" id="KW-1185">Reference proteome</keyword>
<gene>
    <name evidence="2" type="ORF">EER27_09185</name>
</gene>
<dbReference type="Proteomes" id="UP000267049">
    <property type="component" value="Unassembled WGS sequence"/>
</dbReference>